<dbReference type="Pfam" id="PF00685">
    <property type="entry name" value="Sulfotransfer_1"/>
    <property type="match status" value="1"/>
</dbReference>
<accession>R7ZYX8</accession>
<evidence type="ECO:0000313" key="3">
    <source>
        <dbReference type="Proteomes" id="UP000013909"/>
    </source>
</evidence>
<dbReference type="Proteomes" id="UP000013909">
    <property type="component" value="Unassembled WGS sequence"/>
</dbReference>
<gene>
    <name evidence="2" type="ORF">ADIS_0181</name>
</gene>
<dbReference type="Gene3D" id="3.40.50.300">
    <property type="entry name" value="P-loop containing nucleotide triphosphate hydrolases"/>
    <property type="match status" value="1"/>
</dbReference>
<reference evidence="2 3" key="1">
    <citation type="submission" date="2013-02" db="EMBL/GenBank/DDBJ databases">
        <title>A novel strain isolated from Lonar lake, Maharashtra, India.</title>
        <authorList>
            <person name="Singh A."/>
        </authorList>
    </citation>
    <scope>NUCLEOTIDE SEQUENCE [LARGE SCALE GENOMIC DNA]</scope>
    <source>
        <strain evidence="2 3">AK24</strain>
    </source>
</reference>
<evidence type="ECO:0000313" key="2">
    <source>
        <dbReference type="EMBL" id="EON79301.1"/>
    </source>
</evidence>
<dbReference type="InterPro" id="IPR027417">
    <property type="entry name" value="P-loop_NTPase"/>
</dbReference>
<dbReference type="SUPFAM" id="SSF52540">
    <property type="entry name" value="P-loop containing nucleoside triphosphate hydrolases"/>
    <property type="match status" value="1"/>
</dbReference>
<comment type="caution">
    <text evidence="2">The sequence shown here is derived from an EMBL/GenBank/DDBJ whole genome shotgun (WGS) entry which is preliminary data.</text>
</comment>
<sequence>MDFRNMLSLLPQKLRHEWEKLIYLRPFVSKNQHRNISPDNTLCLFAIPRSGSTWLADMLHQMDKSVLFNEPLITVPNPIDLGKPIDPLFVRAEEVKKLGFHYLQPIPHSAEWPEAKDFFKRLLTGRIPSRLLYDLDSGRQILRSEHLIAHFNHANLLAAWLQRQFNFKSIVLLRHPCAVVASQLDDPSIGRAVQSTPTSIADFKYNELFTSETDLIKQLRTKEQFLAFLWGVQVREILYRNPEINRMLVVHYEYLVVNFDAEIKRVFGWIGREVPEHVWTLRTLPSKSVLNPGAPHHYDAHHLENWKNLLTPSQVRQILDVVRELGVNVYGENTFPEVSG</sequence>
<proteinExistence type="predicted"/>
<dbReference type="InterPro" id="IPR000863">
    <property type="entry name" value="Sulfotransferase_dom"/>
</dbReference>
<name>R7ZYX8_9BACT</name>
<evidence type="ECO:0000259" key="1">
    <source>
        <dbReference type="Pfam" id="PF00685"/>
    </source>
</evidence>
<dbReference type="AlphaFoldDB" id="R7ZYX8"/>
<protein>
    <recommendedName>
        <fullName evidence="1">Sulfotransferase domain-containing protein</fullName>
    </recommendedName>
</protein>
<organism evidence="2 3">
    <name type="scientific">Lunatimonas lonarensis</name>
    <dbReference type="NCBI Taxonomy" id="1232681"/>
    <lineage>
        <taxon>Bacteria</taxon>
        <taxon>Pseudomonadati</taxon>
        <taxon>Bacteroidota</taxon>
        <taxon>Cytophagia</taxon>
        <taxon>Cytophagales</taxon>
        <taxon>Cyclobacteriaceae</taxon>
    </lineage>
</organism>
<feature type="domain" description="Sulfotransferase" evidence="1">
    <location>
        <begin position="42"/>
        <end position="324"/>
    </location>
</feature>
<dbReference type="EMBL" id="AQHR01000008">
    <property type="protein sequence ID" value="EON79301.1"/>
    <property type="molecule type" value="Genomic_DNA"/>
</dbReference>
<dbReference type="GO" id="GO:0008146">
    <property type="term" value="F:sulfotransferase activity"/>
    <property type="evidence" value="ECO:0007669"/>
    <property type="project" value="InterPro"/>
</dbReference>
<keyword evidence="3" id="KW-1185">Reference proteome</keyword>